<gene>
    <name evidence="1" type="ORF">A2G96_13010</name>
</gene>
<dbReference type="Proteomes" id="UP000075238">
    <property type="component" value="Chromosome 1"/>
</dbReference>
<evidence type="ECO:0000313" key="2">
    <source>
        <dbReference type="Proteomes" id="UP000075238"/>
    </source>
</evidence>
<proteinExistence type="predicted"/>
<dbReference type="EMBL" id="CP014844">
    <property type="protein sequence ID" value="AMR78587.1"/>
    <property type="molecule type" value="Genomic_DNA"/>
</dbReference>
<dbReference type="AlphaFoldDB" id="A0A142JKH5"/>
<evidence type="ECO:0000313" key="1">
    <source>
        <dbReference type="EMBL" id="AMR78587.1"/>
    </source>
</evidence>
<keyword evidence="2" id="KW-1185">Reference proteome</keyword>
<sequence>MHIGGVRNDVARRDRLALLRVVALELVCQFLCIISKAHNAANLARFWVTVHRAAQFESRAILAQRDSNICSERDGRALEIDLDRARTRLDTLGDCQEPENRIMNCRFVNQLIHLQILSRLRGHGEVLRRT</sequence>
<dbReference type="KEGG" id="cnan:A2G96_13010"/>
<organism evidence="1 2">
    <name type="scientific">Cupriavidus nantongensis</name>
    <dbReference type="NCBI Taxonomy" id="1796606"/>
    <lineage>
        <taxon>Bacteria</taxon>
        <taxon>Pseudomonadati</taxon>
        <taxon>Pseudomonadota</taxon>
        <taxon>Betaproteobacteria</taxon>
        <taxon>Burkholderiales</taxon>
        <taxon>Burkholderiaceae</taxon>
        <taxon>Cupriavidus</taxon>
    </lineage>
</organism>
<protein>
    <submittedName>
        <fullName evidence="1">Uncharacterized protein</fullName>
    </submittedName>
</protein>
<name>A0A142JKH5_9BURK</name>
<accession>A0A142JKH5</accession>
<reference evidence="1 2" key="1">
    <citation type="submission" date="2016-03" db="EMBL/GenBank/DDBJ databases">
        <title>Complete genome sequence of a novel chlorpyrifos degrading bacterium, Cupriavidus nantongensis sp. X1.</title>
        <authorList>
            <person name="Fang L."/>
        </authorList>
    </citation>
    <scope>NUCLEOTIDE SEQUENCE [LARGE SCALE GENOMIC DNA]</scope>
    <source>
        <strain evidence="1 2">X1</strain>
    </source>
</reference>